<dbReference type="InterPro" id="IPR012338">
    <property type="entry name" value="Beta-lactam/transpept-like"/>
</dbReference>
<dbReference type="eggNOG" id="COG1680">
    <property type="taxonomic scope" value="Bacteria"/>
</dbReference>
<keyword evidence="5" id="KW-1185">Reference proteome</keyword>
<dbReference type="Pfam" id="PF11954">
    <property type="entry name" value="DUF3471"/>
    <property type="match status" value="1"/>
</dbReference>
<reference evidence="4 5" key="1">
    <citation type="journal article" date="2009" name="Stand. Genomic Sci.">
        <title>Complete genome sequence of Catenulispora acidiphila type strain (ID 139908).</title>
        <authorList>
            <person name="Copeland A."/>
            <person name="Lapidus A."/>
            <person name="Glavina Del Rio T."/>
            <person name="Nolan M."/>
            <person name="Lucas S."/>
            <person name="Chen F."/>
            <person name="Tice H."/>
            <person name="Cheng J.F."/>
            <person name="Bruce D."/>
            <person name="Goodwin L."/>
            <person name="Pitluck S."/>
            <person name="Mikhailova N."/>
            <person name="Pati A."/>
            <person name="Ivanova N."/>
            <person name="Mavromatis K."/>
            <person name="Chen A."/>
            <person name="Palaniappan K."/>
            <person name="Chain P."/>
            <person name="Land M."/>
            <person name="Hauser L."/>
            <person name="Chang Y.J."/>
            <person name="Jeffries C.D."/>
            <person name="Chertkov O."/>
            <person name="Brettin T."/>
            <person name="Detter J.C."/>
            <person name="Han C."/>
            <person name="Ali Z."/>
            <person name="Tindall B.J."/>
            <person name="Goker M."/>
            <person name="Bristow J."/>
            <person name="Eisen J.A."/>
            <person name="Markowitz V."/>
            <person name="Hugenholtz P."/>
            <person name="Kyrpides N.C."/>
            <person name="Klenk H.P."/>
        </authorList>
    </citation>
    <scope>NUCLEOTIDE SEQUENCE [LARGE SCALE GENOMIC DNA]</scope>
    <source>
        <strain evidence="5">DSM 44928 / JCM 14897 / NBRC 102108 / NRRL B-24433 / ID139908</strain>
    </source>
</reference>
<dbReference type="HOGENOM" id="CLU_020027_14_3_11"/>
<dbReference type="InterPro" id="IPR050491">
    <property type="entry name" value="AmpC-like"/>
</dbReference>
<evidence type="ECO:0000259" key="3">
    <source>
        <dbReference type="Pfam" id="PF11954"/>
    </source>
</evidence>
<dbReference type="SUPFAM" id="SSF56601">
    <property type="entry name" value="beta-lactamase/transpeptidase-like"/>
    <property type="match status" value="1"/>
</dbReference>
<dbReference type="RefSeq" id="WP_015796702.1">
    <property type="nucleotide sequence ID" value="NC_013131.1"/>
</dbReference>
<feature type="region of interest" description="Disordered" evidence="1">
    <location>
        <begin position="262"/>
        <end position="302"/>
    </location>
</feature>
<dbReference type="KEGG" id="cai:Caci_8154"/>
<feature type="domain" description="Beta-lactamase-related" evidence="2">
    <location>
        <begin position="79"/>
        <end position="406"/>
    </location>
</feature>
<feature type="domain" description="Peptidase S12 Pab87-related C-terminal" evidence="3">
    <location>
        <begin position="452"/>
        <end position="537"/>
    </location>
</feature>
<evidence type="ECO:0000313" key="5">
    <source>
        <dbReference type="Proteomes" id="UP000000851"/>
    </source>
</evidence>
<organism evidence="4 5">
    <name type="scientific">Catenulispora acidiphila (strain DSM 44928 / JCM 14897 / NBRC 102108 / NRRL B-24433 / ID139908)</name>
    <dbReference type="NCBI Taxonomy" id="479433"/>
    <lineage>
        <taxon>Bacteria</taxon>
        <taxon>Bacillati</taxon>
        <taxon>Actinomycetota</taxon>
        <taxon>Actinomycetes</taxon>
        <taxon>Catenulisporales</taxon>
        <taxon>Catenulisporaceae</taxon>
        <taxon>Catenulispora</taxon>
    </lineage>
</organism>
<dbReference type="PANTHER" id="PTHR46825">
    <property type="entry name" value="D-ALANYL-D-ALANINE-CARBOXYPEPTIDASE/ENDOPEPTIDASE AMPH"/>
    <property type="match status" value="1"/>
</dbReference>
<sequence length="550" mass="57236" precursor="true">MARRDLRPNLRRRTGRSAVRAAAGAALCVGVLGAGVLGAGVAGPAAPVPTPPPPAPTPPPQTPPQLTQTEVNAAVGQLDGFVQNAMSKTGVPGVAVGVVYKDAVVFAKGYGLREIGKSAKVDPDTVFQLASVSKSLASTVVAGAVGHKVVGWDDPIVAHDPGFALKDPYVTANVTIADMFSHRSGLPGFAGNLLEDLGYSQAYILQHLRQEPLSPFRSSYAYTDYGFTEAGEAVADAAKTSWPDLAQNTLFKPLGMDHTSYRRSSYDQASDKASAHVQEDGRWRVSTTANADRQAPAGGASSSVDDLLKWVRLQLDNGVRDGSPLIDAAALDETRIPHSVISAPRAPAGPPGFYGLGWNVNYDDRGRLRLNHSGGFNLGAATTVTLLPSESLGIVVLSNGNPIGVPEAVAASFFDQAENGRQTVDWLGLFGKVIPAQLNAGVSPTDYTKIPADLTPAKAAAAYGGTYANSHYGPLTVTADASGNLSMVLGPQKMSFPLTHYTGDTFSYLTRGENAVGRSGVTFHTGSGGAVTGVTLENLDAEGGLGTFTR</sequence>
<dbReference type="Proteomes" id="UP000000851">
    <property type="component" value="Chromosome"/>
</dbReference>
<dbReference type="STRING" id="479433.Caci_8154"/>
<protein>
    <submittedName>
        <fullName evidence="4">Beta-lactamase</fullName>
    </submittedName>
</protein>
<evidence type="ECO:0000259" key="2">
    <source>
        <dbReference type="Pfam" id="PF00144"/>
    </source>
</evidence>
<dbReference type="InterPro" id="IPR001466">
    <property type="entry name" value="Beta-lactam-related"/>
</dbReference>
<dbReference type="PANTHER" id="PTHR46825:SF15">
    <property type="entry name" value="BETA-LACTAMASE-RELATED DOMAIN-CONTAINING PROTEIN"/>
    <property type="match status" value="1"/>
</dbReference>
<dbReference type="Gene3D" id="3.40.710.10">
    <property type="entry name" value="DD-peptidase/beta-lactamase superfamily"/>
    <property type="match status" value="1"/>
</dbReference>
<evidence type="ECO:0000256" key="1">
    <source>
        <dbReference type="SAM" id="MobiDB-lite"/>
    </source>
</evidence>
<name>C7QIS7_CATAD</name>
<dbReference type="Gene3D" id="2.40.128.600">
    <property type="match status" value="1"/>
</dbReference>
<dbReference type="InParanoid" id="C7QIS7"/>
<proteinExistence type="predicted"/>
<evidence type="ECO:0000313" key="4">
    <source>
        <dbReference type="EMBL" id="ACU76977.1"/>
    </source>
</evidence>
<dbReference type="InterPro" id="IPR021860">
    <property type="entry name" value="Peptidase_S12_Pab87-rel_C"/>
</dbReference>
<dbReference type="AlphaFoldDB" id="C7QIS7"/>
<dbReference type="EMBL" id="CP001700">
    <property type="protein sequence ID" value="ACU76977.1"/>
    <property type="molecule type" value="Genomic_DNA"/>
</dbReference>
<feature type="compositionally biased region" description="Basic and acidic residues" evidence="1">
    <location>
        <begin position="269"/>
        <end position="283"/>
    </location>
</feature>
<gene>
    <name evidence="4" type="ordered locus">Caci_8154</name>
</gene>
<accession>C7QIS7</accession>
<dbReference type="OrthoDB" id="5377981at2"/>
<dbReference type="Pfam" id="PF00144">
    <property type="entry name" value="Beta-lactamase"/>
    <property type="match status" value="1"/>
</dbReference>